<dbReference type="Gene3D" id="3.30.2310.20">
    <property type="entry name" value="RelE-like"/>
    <property type="match status" value="1"/>
</dbReference>
<accession>A0A2U2C0P6</accession>
<dbReference type="InterPro" id="IPR007712">
    <property type="entry name" value="RelE/ParE_toxin"/>
</dbReference>
<evidence type="ECO:0000313" key="3">
    <source>
        <dbReference type="Proteomes" id="UP000245014"/>
    </source>
</evidence>
<dbReference type="RefSeq" id="WP_109158326.1">
    <property type="nucleotide sequence ID" value="NZ_QEYI01000003.1"/>
</dbReference>
<gene>
    <name evidence="2" type="ORF">DF188_05105</name>
</gene>
<dbReference type="EMBL" id="QEYI01000003">
    <property type="protein sequence ID" value="PWE21597.1"/>
    <property type="molecule type" value="Genomic_DNA"/>
</dbReference>
<organism evidence="2 3">
    <name type="scientific">Aliarcobacter skirrowii</name>
    <dbReference type="NCBI Taxonomy" id="28200"/>
    <lineage>
        <taxon>Bacteria</taxon>
        <taxon>Pseudomonadati</taxon>
        <taxon>Campylobacterota</taxon>
        <taxon>Epsilonproteobacteria</taxon>
        <taxon>Campylobacterales</taxon>
        <taxon>Arcobacteraceae</taxon>
        <taxon>Aliarcobacter</taxon>
    </lineage>
</organism>
<keyword evidence="1" id="KW-1277">Toxin-antitoxin system</keyword>
<evidence type="ECO:0000256" key="1">
    <source>
        <dbReference type="ARBA" id="ARBA00022649"/>
    </source>
</evidence>
<evidence type="ECO:0008006" key="4">
    <source>
        <dbReference type="Google" id="ProtNLM"/>
    </source>
</evidence>
<dbReference type="AlphaFoldDB" id="A0A2U2C0P6"/>
<name>A0A2U2C0P6_9BACT</name>
<comment type="caution">
    <text evidence="2">The sequence shown here is derived from an EMBL/GenBank/DDBJ whole genome shotgun (WGS) entry which is preliminary data.</text>
</comment>
<protein>
    <recommendedName>
        <fullName evidence="4">Type II toxin-antitoxin system RelE/ParE family toxin</fullName>
    </recommendedName>
</protein>
<sequence length="99" mass="11726">MHKILYSNQAYTDLEEAISYISKESSRNAFEYLSRYENKIELLKLNPNMGNDCKNKNIKKSCKILVHESHIIVYKVIKSKKEIFIIRIFHASVNYKNKL</sequence>
<dbReference type="Proteomes" id="UP000245014">
    <property type="component" value="Unassembled WGS sequence"/>
</dbReference>
<evidence type="ECO:0000313" key="2">
    <source>
        <dbReference type="EMBL" id="PWE21597.1"/>
    </source>
</evidence>
<dbReference type="InterPro" id="IPR035093">
    <property type="entry name" value="RelE/ParE_toxin_dom_sf"/>
</dbReference>
<reference evidence="2 3" key="1">
    <citation type="submission" date="2018-05" db="EMBL/GenBank/DDBJ databases">
        <title>Antimicrobial susceptibility testing and genomic analysis of Arcobacter skirrowii strains and one Arcobacter butzleri isolated from German poultry farms.</title>
        <authorList>
            <person name="Haenel I."/>
            <person name="Hotzel H."/>
            <person name="Tomaso H."/>
            <person name="Busch A."/>
        </authorList>
    </citation>
    <scope>NUCLEOTIDE SEQUENCE [LARGE SCALE GENOMIC DNA]</scope>
    <source>
        <strain evidence="3">v</strain>
    </source>
</reference>
<dbReference type="Pfam" id="PF05016">
    <property type="entry name" value="ParE_toxin"/>
    <property type="match status" value="1"/>
</dbReference>
<proteinExistence type="predicted"/>